<keyword evidence="4 7" id="KW-0812">Transmembrane</keyword>
<dbReference type="eggNOG" id="COG0848">
    <property type="taxonomic scope" value="Bacteria"/>
</dbReference>
<dbReference type="OrthoDB" id="5294637at2"/>
<dbReference type="PANTHER" id="PTHR30558">
    <property type="entry name" value="EXBD MEMBRANE COMPONENT OF PMF-DRIVEN MACROMOLECULE IMPORT SYSTEM"/>
    <property type="match status" value="1"/>
</dbReference>
<keyword evidence="6" id="KW-0472">Membrane</keyword>
<dbReference type="STRING" id="493475.GARC_2217"/>
<dbReference type="InterPro" id="IPR003400">
    <property type="entry name" value="ExbD"/>
</dbReference>
<dbReference type="EMBL" id="BAEO01000027">
    <property type="protein sequence ID" value="GAC19184.1"/>
    <property type="molecule type" value="Genomic_DNA"/>
</dbReference>
<evidence type="ECO:0000256" key="8">
    <source>
        <dbReference type="SAM" id="MobiDB-lite"/>
    </source>
</evidence>
<evidence type="ECO:0000256" key="1">
    <source>
        <dbReference type="ARBA" id="ARBA00004162"/>
    </source>
</evidence>
<organism evidence="9 10">
    <name type="scientific">Paraglaciecola arctica BSs20135</name>
    <dbReference type="NCBI Taxonomy" id="493475"/>
    <lineage>
        <taxon>Bacteria</taxon>
        <taxon>Pseudomonadati</taxon>
        <taxon>Pseudomonadota</taxon>
        <taxon>Gammaproteobacteria</taxon>
        <taxon>Alteromonadales</taxon>
        <taxon>Alteromonadaceae</taxon>
        <taxon>Paraglaciecola</taxon>
    </lineage>
</organism>
<evidence type="ECO:0000256" key="2">
    <source>
        <dbReference type="ARBA" id="ARBA00005811"/>
    </source>
</evidence>
<proteinExistence type="inferred from homology"/>
<dbReference type="GO" id="GO:0022857">
    <property type="term" value="F:transmembrane transporter activity"/>
    <property type="evidence" value="ECO:0007669"/>
    <property type="project" value="InterPro"/>
</dbReference>
<dbReference type="AlphaFoldDB" id="K6XEW0"/>
<evidence type="ECO:0000313" key="10">
    <source>
        <dbReference type="Proteomes" id="UP000006327"/>
    </source>
</evidence>
<comment type="caution">
    <text evidence="9">The sequence shown here is derived from an EMBL/GenBank/DDBJ whole genome shotgun (WGS) entry which is preliminary data.</text>
</comment>
<keyword evidence="7" id="KW-0813">Transport</keyword>
<keyword evidence="10" id="KW-1185">Reference proteome</keyword>
<evidence type="ECO:0000256" key="7">
    <source>
        <dbReference type="RuleBase" id="RU003879"/>
    </source>
</evidence>
<comment type="subcellular location">
    <subcellularLocation>
        <location evidence="1">Cell membrane</location>
        <topology evidence="1">Single-pass membrane protein</topology>
    </subcellularLocation>
    <subcellularLocation>
        <location evidence="7">Cell membrane</location>
        <topology evidence="7">Single-pass type II membrane protein</topology>
    </subcellularLocation>
</comment>
<dbReference type="Proteomes" id="UP000006327">
    <property type="component" value="Unassembled WGS sequence"/>
</dbReference>
<dbReference type="RefSeq" id="WP_007619729.1">
    <property type="nucleotide sequence ID" value="NZ_BAEO01000027.1"/>
</dbReference>
<evidence type="ECO:0000256" key="5">
    <source>
        <dbReference type="ARBA" id="ARBA00022989"/>
    </source>
</evidence>
<dbReference type="GO" id="GO:0005886">
    <property type="term" value="C:plasma membrane"/>
    <property type="evidence" value="ECO:0007669"/>
    <property type="project" value="UniProtKB-SubCell"/>
</dbReference>
<reference evidence="9 10" key="1">
    <citation type="journal article" date="2017" name="Antonie Van Leeuwenhoek">
        <title>Rhizobium rhizosphaerae sp. nov., a novel species isolated from rice rhizosphere.</title>
        <authorList>
            <person name="Zhao J.J."/>
            <person name="Zhang J."/>
            <person name="Zhang R.J."/>
            <person name="Zhang C.W."/>
            <person name="Yin H.Q."/>
            <person name="Zhang X.X."/>
        </authorList>
    </citation>
    <scope>NUCLEOTIDE SEQUENCE [LARGE SCALE GENOMIC DNA]</scope>
    <source>
        <strain evidence="9 10">BSs20135</strain>
    </source>
</reference>
<name>K6XEW0_9ALTE</name>
<keyword evidence="3" id="KW-1003">Cell membrane</keyword>
<keyword evidence="7" id="KW-0653">Protein transport</keyword>
<evidence type="ECO:0000313" key="9">
    <source>
        <dbReference type="EMBL" id="GAC19184.1"/>
    </source>
</evidence>
<feature type="region of interest" description="Disordered" evidence="8">
    <location>
        <begin position="166"/>
        <end position="188"/>
    </location>
</feature>
<dbReference type="Gene3D" id="3.30.420.270">
    <property type="match status" value="1"/>
</dbReference>
<comment type="similarity">
    <text evidence="2 7">Belongs to the ExbD/TolR family.</text>
</comment>
<evidence type="ECO:0000256" key="6">
    <source>
        <dbReference type="ARBA" id="ARBA00023136"/>
    </source>
</evidence>
<evidence type="ECO:0000256" key="4">
    <source>
        <dbReference type="ARBA" id="ARBA00022692"/>
    </source>
</evidence>
<dbReference type="Pfam" id="PF02472">
    <property type="entry name" value="ExbD"/>
    <property type="match status" value="1"/>
</dbReference>
<sequence>MKQSARAMRMQRHHKRMAQDSKLSLVSLMDIFTILVFFLMVNASEVQVLQNSKSVELPESTAQQAAQETLILMVNNTDLILQGQKLASVQTILSQSDDLIPELVTELAYQVNRASNNGEKDADGNDIERAITIMGDKNIPYTLLKRIMQTCAQAGFTNISLAVAGQEPSGQQKENQVNDAATAQGEDQ</sequence>
<gene>
    <name evidence="9" type="ORF">GARC_2217</name>
</gene>
<protein>
    <submittedName>
        <fullName evidence="9">Biopolymer transport protein</fullName>
    </submittedName>
</protein>
<keyword evidence="5" id="KW-1133">Transmembrane helix</keyword>
<evidence type="ECO:0000256" key="3">
    <source>
        <dbReference type="ARBA" id="ARBA00022475"/>
    </source>
</evidence>
<dbReference type="GO" id="GO:0015031">
    <property type="term" value="P:protein transport"/>
    <property type="evidence" value="ECO:0007669"/>
    <property type="project" value="UniProtKB-KW"/>
</dbReference>
<feature type="compositionally biased region" description="Polar residues" evidence="8">
    <location>
        <begin position="168"/>
        <end position="181"/>
    </location>
</feature>
<dbReference type="PANTHER" id="PTHR30558:SF7">
    <property type="entry name" value="TOL-PAL SYSTEM PROTEIN TOLR"/>
    <property type="match status" value="1"/>
</dbReference>
<accession>K6XEW0</accession>